<dbReference type="CDD" id="cd05237">
    <property type="entry name" value="UDP_invert_4-6DH_SDR_e"/>
    <property type="match status" value="1"/>
</dbReference>
<dbReference type="InterPro" id="IPR051203">
    <property type="entry name" value="Polysaccharide_Synthase-Rel"/>
</dbReference>
<dbReference type="GeneID" id="76424769"/>
<evidence type="ECO:0000259" key="2">
    <source>
        <dbReference type="Pfam" id="PF02719"/>
    </source>
</evidence>
<comment type="similarity">
    <text evidence="1">Belongs to the polysaccharide synthase family.</text>
</comment>
<name>A0A8A3S6V3_9EURY</name>
<gene>
    <name evidence="3" type="ORF">RJ40_10355</name>
</gene>
<evidence type="ECO:0000256" key="1">
    <source>
        <dbReference type="ARBA" id="ARBA00007430"/>
    </source>
</evidence>
<dbReference type="InterPro" id="IPR003869">
    <property type="entry name" value="Polysac_CapD-like"/>
</dbReference>
<reference evidence="3" key="2">
    <citation type="submission" date="2019-02" db="EMBL/GenBank/DDBJ databases">
        <authorList>
            <person name="Chen S.-C."/>
            <person name="Chien H.-H."/>
            <person name="Lai M.-C."/>
        </authorList>
    </citation>
    <scope>NUCLEOTIDE SEQUENCE</scope>
    <source>
        <strain evidence="3">N2F9704</strain>
    </source>
</reference>
<organism evidence="3 4">
    <name type="scientific">Methanofollis aquaemaris</name>
    <dbReference type="NCBI Taxonomy" id="126734"/>
    <lineage>
        <taxon>Archaea</taxon>
        <taxon>Methanobacteriati</taxon>
        <taxon>Methanobacteriota</taxon>
        <taxon>Stenosarchaea group</taxon>
        <taxon>Methanomicrobia</taxon>
        <taxon>Methanomicrobiales</taxon>
        <taxon>Methanomicrobiaceae</taxon>
        <taxon>Methanofollis</taxon>
    </lineage>
</organism>
<dbReference type="PANTHER" id="PTHR43318">
    <property type="entry name" value="UDP-N-ACETYLGLUCOSAMINE 4,6-DEHYDRATASE"/>
    <property type="match status" value="1"/>
</dbReference>
<evidence type="ECO:0000313" key="4">
    <source>
        <dbReference type="Proteomes" id="UP001042704"/>
    </source>
</evidence>
<dbReference type="Proteomes" id="UP001042704">
    <property type="component" value="Chromosome"/>
</dbReference>
<dbReference type="EMBL" id="CP036172">
    <property type="protein sequence ID" value="QSZ67868.1"/>
    <property type="molecule type" value="Genomic_DNA"/>
</dbReference>
<dbReference type="KEGG" id="maqe:RJ40_10355"/>
<dbReference type="SUPFAM" id="SSF51735">
    <property type="entry name" value="NAD(P)-binding Rossmann-fold domains"/>
    <property type="match status" value="1"/>
</dbReference>
<dbReference type="RefSeq" id="WP_265580786.1">
    <property type="nucleotide sequence ID" value="NZ_CP036172.1"/>
</dbReference>
<dbReference type="InterPro" id="IPR036291">
    <property type="entry name" value="NAD(P)-bd_dom_sf"/>
</dbReference>
<dbReference type="Gene3D" id="3.40.50.720">
    <property type="entry name" value="NAD(P)-binding Rossmann-like Domain"/>
    <property type="match status" value="1"/>
</dbReference>
<evidence type="ECO:0000313" key="3">
    <source>
        <dbReference type="EMBL" id="QSZ67868.1"/>
    </source>
</evidence>
<proteinExistence type="inferred from homology"/>
<accession>A0A8A3S6V3</accession>
<dbReference type="Pfam" id="PF02719">
    <property type="entry name" value="Polysacc_synt_2"/>
    <property type="match status" value="1"/>
</dbReference>
<dbReference type="PANTHER" id="PTHR43318:SF2">
    <property type="entry name" value="UDP-N-ACETYLGLUCOSAMINE 4,6-DEHYDRATASE (INVERTING)"/>
    <property type="match status" value="1"/>
</dbReference>
<dbReference type="AlphaFoldDB" id="A0A8A3S6V3"/>
<reference evidence="3" key="1">
    <citation type="journal article" date="2001" name="Int. J. Syst. Evol. Microbiol.">
        <title>Methanofollis aquaemaris sp. nov., a methanogen isolated from an aquaculture fish pond.</title>
        <authorList>
            <person name="Lai M.C."/>
            <person name="Chen S.C."/>
        </authorList>
    </citation>
    <scope>NUCLEOTIDE SEQUENCE</scope>
    <source>
        <strain evidence="3">N2F9704</strain>
    </source>
</reference>
<keyword evidence="4" id="KW-1185">Reference proteome</keyword>
<feature type="domain" description="Polysaccharide biosynthesis protein CapD-like" evidence="2">
    <location>
        <begin position="12"/>
        <end position="293"/>
    </location>
</feature>
<protein>
    <submittedName>
        <fullName evidence="3">Polysaccharide biosynthesis protein</fullName>
    </submittedName>
</protein>
<sequence length="342" mass="38077">MDEVDFYCGKSILVTGGVGSIGKELVKKILKMDVGSVRVLDNNETGLFDLGQELQSDKIRLLVGDVRDKERLKRAMEGIDVVFHAAALKHVPLCEYNPFDAVKTNILGTQNVLNVALDEEVEKVIVISTDKAANPVNVMGATKLLAERLTLSANFYRGKRKTVFSCVRFGNVMASRGSVIPLFMEQIKGGGPVTVTDPEMTRFIMDIPKATGLILEAGKIAQHGEIFILKMPVLKIGDLADVMIAFCTQKYGQSVNDVRIKVTGARPGEKKYEELMTESEAEHAYENEHMFIVLPLHVKEKMQSSILPDGFYKSQKKRYSSSEEAIINKRGIFDLLRNLYPF</sequence>